<dbReference type="InterPro" id="IPR045028">
    <property type="entry name" value="DinG/Rad3-like"/>
</dbReference>
<accession>A0ABS0CR57</accession>
<organism evidence="3 4">
    <name type="scientific">Nocardia amamiensis</name>
    <dbReference type="NCBI Taxonomy" id="404578"/>
    <lineage>
        <taxon>Bacteria</taxon>
        <taxon>Bacillati</taxon>
        <taxon>Actinomycetota</taxon>
        <taxon>Actinomycetes</taxon>
        <taxon>Mycobacteriales</taxon>
        <taxon>Nocardiaceae</taxon>
        <taxon>Nocardia</taxon>
    </lineage>
</organism>
<dbReference type="Pfam" id="PF04851">
    <property type="entry name" value="ResIII"/>
    <property type="match status" value="1"/>
</dbReference>
<comment type="caution">
    <text evidence="3">The sequence shown here is derived from an EMBL/GenBank/DDBJ whole genome shotgun (WGS) entry which is preliminary data.</text>
</comment>
<comment type="similarity">
    <text evidence="1">Belongs to the helicase family. DinG subfamily.</text>
</comment>
<dbReference type="Proteomes" id="UP000702209">
    <property type="component" value="Unassembled WGS sequence"/>
</dbReference>
<gene>
    <name evidence="3" type="ORF">IU459_16345</name>
</gene>
<dbReference type="InterPro" id="IPR006555">
    <property type="entry name" value="ATP-dep_Helicase_C"/>
</dbReference>
<dbReference type="RefSeq" id="WP_195130391.1">
    <property type="nucleotide sequence ID" value="NZ_JADLQX010000011.1"/>
</dbReference>
<dbReference type="SMART" id="SM00487">
    <property type="entry name" value="DEXDc"/>
    <property type="match status" value="1"/>
</dbReference>
<dbReference type="SMART" id="SM00491">
    <property type="entry name" value="HELICc2"/>
    <property type="match status" value="1"/>
</dbReference>
<dbReference type="SUPFAM" id="SSF52540">
    <property type="entry name" value="P-loop containing nucleoside triphosphate hydrolases"/>
    <property type="match status" value="1"/>
</dbReference>
<dbReference type="PROSITE" id="PS51192">
    <property type="entry name" value="HELICASE_ATP_BIND_1"/>
    <property type="match status" value="1"/>
</dbReference>
<dbReference type="EMBL" id="JADLQX010000011">
    <property type="protein sequence ID" value="MBF6299101.1"/>
    <property type="molecule type" value="Genomic_DNA"/>
</dbReference>
<dbReference type="Pfam" id="PF13307">
    <property type="entry name" value="Helicase_C_2"/>
    <property type="match status" value="1"/>
</dbReference>
<dbReference type="InterPro" id="IPR014001">
    <property type="entry name" value="Helicase_ATP-bd"/>
</dbReference>
<evidence type="ECO:0000313" key="3">
    <source>
        <dbReference type="EMBL" id="MBF6299101.1"/>
    </source>
</evidence>
<dbReference type="InterPro" id="IPR027417">
    <property type="entry name" value="P-loop_NTPase"/>
</dbReference>
<dbReference type="InterPro" id="IPR006935">
    <property type="entry name" value="Helicase/UvrB_N"/>
</dbReference>
<evidence type="ECO:0000259" key="2">
    <source>
        <dbReference type="PROSITE" id="PS51192"/>
    </source>
</evidence>
<sequence>MSGDIDYPGLLRELSSSKFSQLRPGQLAALEEYSASYTVTPDLAIELPTGAGKSLIALLIGEAWRREGKTVAVLTGNKTLARQMEAESALLNVPIVRFEGAGNSIPLPSKRQYRRAQAIAVMNYWVMINQGSKIDSADLLIIDDAHLAESALDSLYSVEIDRYEHPILFQALVRDLAQAFPDYASLQDALTDAPSRTGTELLSFLDQSAFADRFRSIMDSASEMLTDDDLRYRWSRIRDRYHEVNIYCSTRSLWLRPYVYPLQDFERYADAEQRIYLSATIGNPADLARRLGTNPIVKLPIESAMSAQTYGRRLLVLNADDSADLPHRLERVIAAALQVQPKSVWLCASRKDAETYQTAVKQWLLSQGLPDGPTWLLSPLGDEIDQFKSSPAGHLFVGGRFDGMDFSADQCRLVILATQPRAINLQEEFLVSYLRDAEFMIQRLNQRIVQALGRCNRSEDDYGVYILADRRFSTHFGQESRRRGLSANIQAEIDLAEDYTELDDAELIERVTSFLRGDFDQFDSDLLEVTSAVPQTAENNQEDDSKTEVSGWLKLYSRQDYVGAEVDFRTRQESYSHAGIREVGAFAQWCEAKAAFLEGRRGDVAAAARSLETLQLAIARGGASSWFNRLRASLLRHRNQERAVQPVGEDDFRAVVVQSFDDHLERMGTAKRFEKWRRRVTEGLASVHHDQFAEALEFVGTLLGFVATRPRYGAATDCRWRGIFGNTHEVVTWEAKIEHLADSMIDAHAVGQAHNQASRATTELGTQGYTIRGLIVTHLQQLEPAAASSIGTIKVIRKEAVVELWNRVNSLLGRYAGKWKVNSSEARLDAADSIASQLPPTGWLTRAIDTTGTFVDAEILLQEWPHPGMK</sequence>
<feature type="domain" description="Helicase ATP-binding" evidence="2">
    <location>
        <begin position="34"/>
        <end position="299"/>
    </location>
</feature>
<name>A0ABS0CR57_9NOCA</name>
<protein>
    <recommendedName>
        <fullName evidence="2">Helicase ATP-binding domain-containing protein</fullName>
    </recommendedName>
</protein>
<evidence type="ECO:0000256" key="1">
    <source>
        <dbReference type="ARBA" id="ARBA00038058"/>
    </source>
</evidence>
<evidence type="ECO:0000313" key="4">
    <source>
        <dbReference type="Proteomes" id="UP000702209"/>
    </source>
</evidence>
<keyword evidence="4" id="KW-1185">Reference proteome</keyword>
<dbReference type="PANTHER" id="PTHR11472">
    <property type="entry name" value="DNA REPAIR DEAD HELICASE RAD3/XP-D SUBFAMILY MEMBER"/>
    <property type="match status" value="1"/>
</dbReference>
<proteinExistence type="inferred from homology"/>
<reference evidence="3 4" key="1">
    <citation type="submission" date="2020-10" db="EMBL/GenBank/DDBJ databases">
        <title>Identification of Nocardia species via Next-generation sequencing and recognition of intraspecies genetic diversity.</title>
        <authorList>
            <person name="Li P."/>
            <person name="Li P."/>
            <person name="Lu B."/>
        </authorList>
    </citation>
    <scope>NUCLEOTIDE SEQUENCE [LARGE SCALE GENOMIC DNA]</scope>
    <source>
        <strain evidence="3 4">BJ06-0157</strain>
    </source>
</reference>
<dbReference type="Gene3D" id="3.40.50.300">
    <property type="entry name" value="P-loop containing nucleotide triphosphate hydrolases"/>
    <property type="match status" value="2"/>
</dbReference>
<dbReference type="PANTHER" id="PTHR11472:SF34">
    <property type="entry name" value="REGULATOR OF TELOMERE ELONGATION HELICASE 1"/>
    <property type="match status" value="1"/>
</dbReference>